<keyword evidence="2" id="KW-1185">Reference proteome</keyword>
<dbReference type="EMBL" id="KN823004">
    <property type="protein sequence ID" value="KIO27732.1"/>
    <property type="molecule type" value="Genomic_DNA"/>
</dbReference>
<dbReference type="Proteomes" id="UP000054248">
    <property type="component" value="Unassembled WGS sequence"/>
</dbReference>
<sequence>MSFMLAVTDLAHATLVAVQEQERQREWERQRELWQVERERWERERERERIAIYARERVGGIGWLLHLLEQHKNLIINLISLYTFHKVVVRLVNCRSGYGEFFFSLLILGSLRFFLFRTG</sequence>
<reference evidence="2" key="2">
    <citation type="submission" date="2015-01" db="EMBL/GenBank/DDBJ databases">
        <title>Evolutionary Origins and Diversification of the Mycorrhizal Mutualists.</title>
        <authorList>
            <consortium name="DOE Joint Genome Institute"/>
            <consortium name="Mycorrhizal Genomics Consortium"/>
            <person name="Kohler A."/>
            <person name="Kuo A."/>
            <person name="Nagy L.G."/>
            <person name="Floudas D."/>
            <person name="Copeland A."/>
            <person name="Barry K.W."/>
            <person name="Cichocki N."/>
            <person name="Veneault-Fourrey C."/>
            <person name="LaButti K."/>
            <person name="Lindquist E.A."/>
            <person name="Lipzen A."/>
            <person name="Lundell T."/>
            <person name="Morin E."/>
            <person name="Murat C."/>
            <person name="Riley R."/>
            <person name="Ohm R."/>
            <person name="Sun H."/>
            <person name="Tunlid A."/>
            <person name="Henrissat B."/>
            <person name="Grigoriev I.V."/>
            <person name="Hibbett D.S."/>
            <person name="Martin F."/>
        </authorList>
    </citation>
    <scope>NUCLEOTIDE SEQUENCE [LARGE SCALE GENOMIC DNA]</scope>
    <source>
        <strain evidence="2">MUT 4182</strain>
    </source>
</reference>
<accession>A0A0C3M1X9</accession>
<evidence type="ECO:0000313" key="2">
    <source>
        <dbReference type="Proteomes" id="UP000054248"/>
    </source>
</evidence>
<organism evidence="1 2">
    <name type="scientific">Tulasnella calospora MUT 4182</name>
    <dbReference type="NCBI Taxonomy" id="1051891"/>
    <lineage>
        <taxon>Eukaryota</taxon>
        <taxon>Fungi</taxon>
        <taxon>Dikarya</taxon>
        <taxon>Basidiomycota</taxon>
        <taxon>Agaricomycotina</taxon>
        <taxon>Agaricomycetes</taxon>
        <taxon>Cantharellales</taxon>
        <taxon>Tulasnellaceae</taxon>
        <taxon>Tulasnella</taxon>
    </lineage>
</organism>
<proteinExistence type="predicted"/>
<dbReference type="HOGENOM" id="CLU_2063208_0_0_1"/>
<protein>
    <submittedName>
        <fullName evidence="1">Uncharacterized protein</fullName>
    </submittedName>
</protein>
<name>A0A0C3M1X9_9AGAM</name>
<evidence type="ECO:0000313" key="1">
    <source>
        <dbReference type="EMBL" id="KIO27732.1"/>
    </source>
</evidence>
<gene>
    <name evidence="1" type="ORF">M407DRAFT_243280</name>
</gene>
<reference evidence="1 2" key="1">
    <citation type="submission" date="2014-04" db="EMBL/GenBank/DDBJ databases">
        <authorList>
            <consortium name="DOE Joint Genome Institute"/>
            <person name="Kuo A."/>
            <person name="Girlanda M."/>
            <person name="Perotto S."/>
            <person name="Kohler A."/>
            <person name="Nagy L.G."/>
            <person name="Floudas D."/>
            <person name="Copeland A."/>
            <person name="Barry K.W."/>
            <person name="Cichocki N."/>
            <person name="Veneault-Fourrey C."/>
            <person name="LaButti K."/>
            <person name="Lindquist E.A."/>
            <person name="Lipzen A."/>
            <person name="Lundell T."/>
            <person name="Morin E."/>
            <person name="Murat C."/>
            <person name="Sun H."/>
            <person name="Tunlid A."/>
            <person name="Henrissat B."/>
            <person name="Grigoriev I.V."/>
            <person name="Hibbett D.S."/>
            <person name="Martin F."/>
            <person name="Nordberg H.P."/>
            <person name="Cantor M.N."/>
            <person name="Hua S.X."/>
        </authorList>
    </citation>
    <scope>NUCLEOTIDE SEQUENCE [LARGE SCALE GENOMIC DNA]</scope>
    <source>
        <strain evidence="1 2">MUT 4182</strain>
    </source>
</reference>
<dbReference type="AlphaFoldDB" id="A0A0C3M1X9"/>